<dbReference type="PROSITE" id="PS01054">
    <property type="entry name" value="TRANSALDOLASE_1"/>
    <property type="match status" value="1"/>
</dbReference>
<organism evidence="2 3">
    <name type="scientific">Ktedonobacter robiniae</name>
    <dbReference type="NCBI Taxonomy" id="2778365"/>
    <lineage>
        <taxon>Bacteria</taxon>
        <taxon>Bacillati</taxon>
        <taxon>Chloroflexota</taxon>
        <taxon>Ktedonobacteria</taxon>
        <taxon>Ktedonobacterales</taxon>
        <taxon>Ktedonobacteraceae</taxon>
        <taxon>Ktedonobacter</taxon>
    </lineage>
</organism>
<dbReference type="Pfam" id="PF00923">
    <property type="entry name" value="TAL_FSA"/>
    <property type="match status" value="1"/>
</dbReference>
<reference evidence="2 3" key="1">
    <citation type="journal article" date="2021" name="Int. J. Syst. Evol. Microbiol.">
        <title>Reticulibacter mediterranei gen. nov., sp. nov., within the new family Reticulibacteraceae fam. nov., and Ktedonospora formicarum gen. nov., sp. nov., Ktedonobacter robiniae sp. nov., Dictyobacter formicarum sp. nov. and Dictyobacter arantiisoli sp. nov., belonging to the class Ktedonobacteria.</title>
        <authorList>
            <person name="Yabe S."/>
            <person name="Zheng Y."/>
            <person name="Wang C.M."/>
            <person name="Sakai Y."/>
            <person name="Abe K."/>
            <person name="Yokota A."/>
            <person name="Donadio S."/>
            <person name="Cavaletti L."/>
            <person name="Monciardini P."/>
        </authorList>
    </citation>
    <scope>NUCLEOTIDE SEQUENCE [LARGE SCALE GENOMIC DNA]</scope>
    <source>
        <strain evidence="2 3">SOSP1-30</strain>
    </source>
</reference>
<protein>
    <submittedName>
        <fullName evidence="2">Fructose-6-phosphate aldolase</fullName>
    </submittedName>
</protein>
<dbReference type="EMBL" id="BNJG01000001">
    <property type="protein sequence ID" value="GHO53596.1"/>
    <property type="molecule type" value="Genomic_DNA"/>
</dbReference>
<dbReference type="PANTHER" id="PTHR10683:SF28">
    <property type="entry name" value="TRANSALDOLASE C"/>
    <property type="match status" value="1"/>
</dbReference>
<comment type="caution">
    <text evidence="2">The sequence shown here is derived from an EMBL/GenBank/DDBJ whole genome shotgun (WGS) entry which is preliminary data.</text>
</comment>
<evidence type="ECO:0000313" key="2">
    <source>
        <dbReference type="EMBL" id="GHO53596.1"/>
    </source>
</evidence>
<dbReference type="InterPro" id="IPR018225">
    <property type="entry name" value="Transaldolase_AS"/>
</dbReference>
<evidence type="ECO:0000256" key="1">
    <source>
        <dbReference type="ARBA" id="ARBA00023270"/>
    </source>
</evidence>
<evidence type="ECO:0000313" key="3">
    <source>
        <dbReference type="Proteomes" id="UP000654345"/>
    </source>
</evidence>
<dbReference type="SUPFAM" id="SSF51569">
    <property type="entry name" value="Aldolase"/>
    <property type="match status" value="1"/>
</dbReference>
<proteinExistence type="predicted"/>
<dbReference type="PANTHER" id="PTHR10683">
    <property type="entry name" value="TRANSALDOLASE"/>
    <property type="match status" value="1"/>
</dbReference>
<accession>A0ABQ3ULQ9</accession>
<keyword evidence="1" id="KW-0704">Schiff base</keyword>
<sequence>MALYIDSAFLDDIIAVARVVPIAGVTTNPTLMLTARQRGQTLTPQALLEELLRQLPGETIFIQPGASVAEEMLREALTYINAGPERVVPKIPLTQSGMRVARQLKQQGWCIAFTAVTSLAQTYSAAMVPADYIIPYYNRLTRAGVDASQRIHCMAQLLTQSALPSRILAASIKTPLEAASALLAGAHDLTVAPEVLLEMVTDPESEAAVERFSQDWQKMKKL</sequence>
<dbReference type="InterPro" id="IPR013785">
    <property type="entry name" value="Aldolase_TIM"/>
</dbReference>
<dbReference type="RefSeq" id="WP_201370409.1">
    <property type="nucleotide sequence ID" value="NZ_BNJG01000001.1"/>
</dbReference>
<gene>
    <name evidence="2" type="primary">fsa</name>
    <name evidence="2" type="ORF">KSB_20710</name>
</gene>
<keyword evidence="3" id="KW-1185">Reference proteome</keyword>
<dbReference type="Gene3D" id="3.20.20.70">
    <property type="entry name" value="Aldolase class I"/>
    <property type="match status" value="1"/>
</dbReference>
<name>A0ABQ3ULQ9_9CHLR</name>
<dbReference type="Proteomes" id="UP000654345">
    <property type="component" value="Unassembled WGS sequence"/>
</dbReference>
<dbReference type="InterPro" id="IPR001585">
    <property type="entry name" value="TAL/FSA"/>
</dbReference>